<organism evidence="1 2">
    <name type="scientific">Corallococcus terminator</name>
    <dbReference type="NCBI Taxonomy" id="2316733"/>
    <lineage>
        <taxon>Bacteria</taxon>
        <taxon>Pseudomonadati</taxon>
        <taxon>Myxococcota</taxon>
        <taxon>Myxococcia</taxon>
        <taxon>Myxococcales</taxon>
        <taxon>Cystobacterineae</taxon>
        <taxon>Myxococcaceae</taxon>
        <taxon>Corallococcus</taxon>
    </lineage>
</organism>
<dbReference type="RefSeq" id="WP_120542871.1">
    <property type="nucleotide sequence ID" value="NZ_RAVZ01000171.1"/>
</dbReference>
<sequence>MLVSAVTLGCALLFGQVEMPEAEVPPVTTEAPPEAPPDAPVKALVEALVQPRAQAAPDTWAFQMAVPDADSPRQSPDERVLCLNLPSTPAVPSGQWRAQCDEPKKECQVAPAWELDSEGHETGNPLDRVSMCLDVMPAEMARAYRLVPAIAEAPPGWYRDERGRVLQYNFDLHRRVRVGGAWAPRWLRETEGRDDRVRVDFGVDLEWPGDPGQLHRMTLLDTELYLGDASSFEATLLRYDFRSERDEPLFRVTTFYGKPRRFDVFANLGFWLEVLHAEQVRREDVKADFLTLGSTHATLDLWHSRDLVSYVRVRAGPTVERDRTNDFLTLVPAAALEGDLTVDRDGFHHVLFGVEAQKVLLAERVEGRPLRPERLRLRAGYEVIALAINDQPVSLTLDGRGTWRDDLANAPAGWEWSAQAGLRFSLWAPARRDAPGAQGGKE</sequence>
<dbReference type="OrthoDB" id="5493030at2"/>
<comment type="caution">
    <text evidence="1">The sequence shown here is derived from an EMBL/GenBank/DDBJ whole genome shotgun (WGS) entry which is preliminary data.</text>
</comment>
<keyword evidence="2" id="KW-1185">Reference proteome</keyword>
<reference evidence="2" key="1">
    <citation type="submission" date="2018-09" db="EMBL/GenBank/DDBJ databases">
        <authorList>
            <person name="Livingstone P.G."/>
            <person name="Whitworth D.E."/>
        </authorList>
    </citation>
    <scope>NUCLEOTIDE SEQUENCE [LARGE SCALE GENOMIC DNA]</scope>
    <source>
        <strain evidence="2">CA054A</strain>
    </source>
</reference>
<dbReference type="EMBL" id="RAVZ01000171">
    <property type="protein sequence ID" value="RKG83816.1"/>
    <property type="molecule type" value="Genomic_DNA"/>
</dbReference>
<evidence type="ECO:0000313" key="1">
    <source>
        <dbReference type="EMBL" id="RKG83816.1"/>
    </source>
</evidence>
<dbReference type="AlphaFoldDB" id="A0A3A8IMY9"/>
<gene>
    <name evidence="1" type="ORF">D7V88_23410</name>
</gene>
<accession>A0A3A8IMY9</accession>
<dbReference type="Proteomes" id="UP000268094">
    <property type="component" value="Unassembled WGS sequence"/>
</dbReference>
<evidence type="ECO:0000313" key="2">
    <source>
        <dbReference type="Proteomes" id="UP000268094"/>
    </source>
</evidence>
<proteinExistence type="predicted"/>
<name>A0A3A8IMY9_9BACT</name>
<protein>
    <submittedName>
        <fullName evidence="1">Uncharacterized protein</fullName>
    </submittedName>
</protein>